<name>A0A1N7LJ57_9GAMM</name>
<accession>A0A1N7LJ57</accession>
<evidence type="ECO:0000313" key="2">
    <source>
        <dbReference type="EMBL" id="SIS73870.1"/>
    </source>
</evidence>
<gene>
    <name evidence="2" type="ORF">SAMN05421686_10424</name>
</gene>
<keyword evidence="1" id="KW-1133">Transmembrane helix</keyword>
<feature type="transmembrane region" description="Helical" evidence="1">
    <location>
        <begin position="6"/>
        <end position="28"/>
    </location>
</feature>
<proteinExistence type="predicted"/>
<protein>
    <recommendedName>
        <fullName evidence="4">DUF2802 domain-containing protein</fullName>
    </recommendedName>
</protein>
<dbReference type="OrthoDB" id="7068231at2"/>
<dbReference type="Proteomes" id="UP000185639">
    <property type="component" value="Unassembled WGS sequence"/>
</dbReference>
<organism evidence="2 3">
    <name type="scientific">Thalassolituus maritimus</name>
    <dbReference type="NCBI Taxonomy" id="484498"/>
    <lineage>
        <taxon>Bacteria</taxon>
        <taxon>Pseudomonadati</taxon>
        <taxon>Pseudomonadota</taxon>
        <taxon>Gammaproteobacteria</taxon>
        <taxon>Oceanospirillales</taxon>
        <taxon>Oceanospirillaceae</taxon>
        <taxon>Thalassolituus</taxon>
    </lineage>
</organism>
<keyword evidence="3" id="KW-1185">Reference proteome</keyword>
<dbReference type="InterPro" id="IPR021244">
    <property type="entry name" value="DUF2802"/>
</dbReference>
<dbReference type="AlphaFoldDB" id="A0A1N7LJ57"/>
<evidence type="ECO:0000313" key="3">
    <source>
        <dbReference type="Proteomes" id="UP000185639"/>
    </source>
</evidence>
<dbReference type="RefSeq" id="WP_076514909.1">
    <property type="nucleotide sequence ID" value="NZ_FTOH01000004.1"/>
</dbReference>
<dbReference type="STRING" id="484498.SAMN05421686_10424"/>
<evidence type="ECO:0008006" key="4">
    <source>
        <dbReference type="Google" id="ProtNLM"/>
    </source>
</evidence>
<dbReference type="Pfam" id="PF10975">
    <property type="entry name" value="DUF2802"/>
    <property type="match status" value="1"/>
</dbReference>
<evidence type="ECO:0000256" key="1">
    <source>
        <dbReference type="SAM" id="Phobius"/>
    </source>
</evidence>
<sequence length="126" mass="13545">MPTLTLVHWLLIGNFTVLLAAAGFIVALRKQQSRETQQLEDKIFQLQQGQEAISKSAIGLGRRMKQVEARAAAADKRPASAAPDARFEQASRLAGMGASAEDLIDSLGVARAEAELLVSMRQSVNA</sequence>
<dbReference type="EMBL" id="FTOH01000004">
    <property type="protein sequence ID" value="SIS73870.1"/>
    <property type="molecule type" value="Genomic_DNA"/>
</dbReference>
<reference evidence="3" key="1">
    <citation type="submission" date="2017-01" db="EMBL/GenBank/DDBJ databases">
        <authorList>
            <person name="Varghese N."/>
            <person name="Submissions S."/>
        </authorList>
    </citation>
    <scope>NUCLEOTIDE SEQUENCE [LARGE SCALE GENOMIC DNA]</scope>
    <source>
        <strain evidence="3">DSM 24913</strain>
    </source>
</reference>
<keyword evidence="1" id="KW-0812">Transmembrane</keyword>
<keyword evidence="1" id="KW-0472">Membrane</keyword>